<proteinExistence type="predicted"/>
<dbReference type="Proteomes" id="UP000217005">
    <property type="component" value="Unassembled WGS sequence"/>
</dbReference>
<evidence type="ECO:0000313" key="3">
    <source>
        <dbReference type="Proteomes" id="UP000217005"/>
    </source>
</evidence>
<dbReference type="OrthoDB" id="107064at2"/>
<dbReference type="Gene3D" id="2.40.110.10">
    <property type="entry name" value="Butyryl-CoA Dehydrogenase, subunit A, domain 2"/>
    <property type="match status" value="1"/>
</dbReference>
<name>A0A261SEL2_9BORD</name>
<gene>
    <name evidence="2" type="ORF">CEG14_10540</name>
</gene>
<evidence type="ECO:0000313" key="2">
    <source>
        <dbReference type="EMBL" id="OZI35511.1"/>
    </source>
</evidence>
<dbReference type="PANTHER" id="PTHR48083">
    <property type="entry name" value="MEDIUM-CHAIN SPECIFIC ACYL-COA DEHYDROGENASE, MITOCHONDRIAL-RELATED"/>
    <property type="match status" value="1"/>
</dbReference>
<keyword evidence="1" id="KW-0560">Oxidoreductase</keyword>
<dbReference type="SUPFAM" id="SSF56645">
    <property type="entry name" value="Acyl-CoA dehydrogenase NM domain-like"/>
    <property type="match status" value="1"/>
</dbReference>
<comment type="caution">
    <text evidence="2">The sequence shown here is derived from an EMBL/GenBank/DDBJ whole genome shotgun (WGS) entry which is preliminary data.</text>
</comment>
<accession>A0A261SEL2</accession>
<dbReference type="InterPro" id="IPR050741">
    <property type="entry name" value="Acyl-CoA_dehydrogenase"/>
</dbReference>
<dbReference type="InterPro" id="IPR009100">
    <property type="entry name" value="AcylCoA_DH/oxidase_NM_dom_sf"/>
</dbReference>
<dbReference type="EMBL" id="NEVL01000003">
    <property type="protein sequence ID" value="OZI35511.1"/>
    <property type="molecule type" value="Genomic_DNA"/>
</dbReference>
<dbReference type="InterPro" id="IPR036250">
    <property type="entry name" value="AcylCo_DH-like_C"/>
</dbReference>
<dbReference type="InterPro" id="IPR046373">
    <property type="entry name" value="Acyl-CoA_Oxase/DH_mid-dom_sf"/>
</dbReference>
<evidence type="ECO:0000256" key="1">
    <source>
        <dbReference type="ARBA" id="ARBA00023002"/>
    </source>
</evidence>
<dbReference type="PANTHER" id="PTHR48083:SF37">
    <property type="entry name" value="DEHYDROGENASE, PUTATIVE-RELATED"/>
    <property type="match status" value="1"/>
</dbReference>
<sequence length="361" mass="37949">MQRVAPAWTGAVLGPVRPPAIPAPVCTGPGLDALLGRFVLPHEGPAALRELVSQGHGALPLPGHGQTLLRWRVFARLGAQDLALAKLFESHADALAIQAELGATPQGDGTWGVWCAEPPAHRVHATIDPDDAGRLRLTGVKAWCSGAAHLSHALVSTWDAEGRPQLAAVALDQPGVRVTGEGWHAIGMAGTDSVNVSFEDVVATPVGGPGEYVHRPGFLHGAAGVAACWYGAADRIARHLLQAARTREIDAHAQAHLGSIDVALVQARAQLRLAAAEIDAHPDMACELPVQRARLAVEHAANIVLEHATRALGAGPLCKDAGFGRLVADLPVFMRQSHAERDLAVHGRDVARLAPELPWTL</sequence>
<organism evidence="2 3">
    <name type="scientific">Bordetella genomosp. 1</name>
    <dbReference type="NCBI Taxonomy" id="1395607"/>
    <lineage>
        <taxon>Bacteria</taxon>
        <taxon>Pseudomonadati</taxon>
        <taxon>Pseudomonadota</taxon>
        <taxon>Betaproteobacteria</taxon>
        <taxon>Burkholderiales</taxon>
        <taxon>Alcaligenaceae</taxon>
        <taxon>Bordetella</taxon>
    </lineage>
</organism>
<dbReference type="Gene3D" id="1.20.140.10">
    <property type="entry name" value="Butyryl-CoA Dehydrogenase, subunit A, domain 3"/>
    <property type="match status" value="1"/>
</dbReference>
<dbReference type="GO" id="GO:0003995">
    <property type="term" value="F:acyl-CoA dehydrogenase activity"/>
    <property type="evidence" value="ECO:0007669"/>
    <property type="project" value="TreeGrafter"/>
</dbReference>
<protein>
    <submittedName>
        <fullName evidence="2">Acyl-CoA dehydrogenase</fullName>
    </submittedName>
</protein>
<dbReference type="GO" id="GO:0005737">
    <property type="term" value="C:cytoplasm"/>
    <property type="evidence" value="ECO:0007669"/>
    <property type="project" value="TreeGrafter"/>
</dbReference>
<dbReference type="GO" id="GO:0033539">
    <property type="term" value="P:fatty acid beta-oxidation using acyl-CoA dehydrogenase"/>
    <property type="evidence" value="ECO:0007669"/>
    <property type="project" value="TreeGrafter"/>
</dbReference>
<reference evidence="2 3" key="1">
    <citation type="submission" date="2017-05" db="EMBL/GenBank/DDBJ databases">
        <title>Complete and WGS of Bordetella genogroups.</title>
        <authorList>
            <person name="Spilker T."/>
            <person name="LiPuma J."/>
        </authorList>
    </citation>
    <scope>NUCLEOTIDE SEQUENCE [LARGE SCALE GENOMIC DNA]</scope>
    <source>
        <strain evidence="2 3">AU17610</strain>
    </source>
</reference>
<dbReference type="AlphaFoldDB" id="A0A261SEL2"/>
<dbReference type="SUPFAM" id="SSF47203">
    <property type="entry name" value="Acyl-CoA dehydrogenase C-terminal domain-like"/>
    <property type="match status" value="1"/>
</dbReference>